<evidence type="ECO:0000313" key="9">
    <source>
        <dbReference type="Proteomes" id="UP000037510"/>
    </source>
</evidence>
<dbReference type="InterPro" id="IPR003595">
    <property type="entry name" value="Tyr_Pase_cat"/>
</dbReference>
<dbReference type="Proteomes" id="UP000037510">
    <property type="component" value="Unassembled WGS sequence"/>
</dbReference>
<dbReference type="InterPro" id="IPR013977">
    <property type="entry name" value="GcvT_C"/>
</dbReference>
<accession>A0A0L7L8B1</accession>
<dbReference type="SUPFAM" id="SSF52799">
    <property type="entry name" value="(Phosphotyrosine protein) phosphatases II"/>
    <property type="match status" value="3"/>
</dbReference>
<dbReference type="GO" id="GO:0046856">
    <property type="term" value="P:phosphatidylinositol dephosphorylation"/>
    <property type="evidence" value="ECO:0007669"/>
    <property type="project" value="TreeGrafter"/>
</dbReference>
<evidence type="ECO:0000256" key="2">
    <source>
        <dbReference type="ARBA" id="ARBA00008609"/>
    </source>
</evidence>
<dbReference type="SUPFAM" id="SSF103025">
    <property type="entry name" value="Folate-binding domain"/>
    <property type="match status" value="2"/>
</dbReference>
<dbReference type="PROSITE" id="PS51339">
    <property type="entry name" value="PPASE_MYOTUBULARIN"/>
    <property type="match status" value="1"/>
</dbReference>
<dbReference type="InterPro" id="IPR006222">
    <property type="entry name" value="GCVT_N"/>
</dbReference>
<dbReference type="GO" id="GO:0052629">
    <property type="term" value="F:phosphatidylinositol-3,5-bisphosphate 3-phosphatase activity"/>
    <property type="evidence" value="ECO:0007669"/>
    <property type="project" value="TreeGrafter"/>
</dbReference>
<name>A0A0L7L8B1_OPEBR</name>
<dbReference type="InterPro" id="IPR027266">
    <property type="entry name" value="TrmE/GcvT-like"/>
</dbReference>
<dbReference type="SUPFAM" id="SSF101790">
    <property type="entry name" value="Aminomethyltransferase beta-barrel domain"/>
    <property type="match status" value="1"/>
</dbReference>
<dbReference type="InterPro" id="IPR032503">
    <property type="entry name" value="FAO_M"/>
</dbReference>
<feature type="binding site" evidence="5">
    <location>
        <begin position="348"/>
        <end position="354"/>
    </location>
    <ligand>
        <name>substrate</name>
    </ligand>
</feature>
<dbReference type="PROSITE" id="PS00383">
    <property type="entry name" value="TYR_PHOSPHATASE_1"/>
    <property type="match status" value="1"/>
</dbReference>
<dbReference type="Pfam" id="PF01266">
    <property type="entry name" value="DAO"/>
    <property type="match status" value="2"/>
</dbReference>
<evidence type="ECO:0000256" key="1">
    <source>
        <dbReference type="ARBA" id="ARBA00007471"/>
    </source>
</evidence>
<dbReference type="EMBL" id="JTDY01002365">
    <property type="protein sequence ID" value="KOB71569.1"/>
    <property type="molecule type" value="Genomic_DNA"/>
</dbReference>
<evidence type="ECO:0000256" key="6">
    <source>
        <dbReference type="SAM" id="MobiDB-lite"/>
    </source>
</evidence>
<dbReference type="InterPro" id="IPR029021">
    <property type="entry name" value="Prot-tyrosine_phosphatase-like"/>
</dbReference>
<dbReference type="InterPro" id="IPR030564">
    <property type="entry name" value="Myotubularin"/>
</dbReference>
<dbReference type="InterPro" id="IPR029043">
    <property type="entry name" value="GcvT/YgfZ_C"/>
</dbReference>
<dbReference type="Pfam" id="PF01571">
    <property type="entry name" value="GCV_T"/>
    <property type="match status" value="1"/>
</dbReference>
<dbReference type="Pfam" id="PF06602">
    <property type="entry name" value="Myotub-related"/>
    <property type="match status" value="4"/>
</dbReference>
<evidence type="ECO:0000256" key="4">
    <source>
        <dbReference type="PIRSR" id="PIRSR630564-1"/>
    </source>
</evidence>
<dbReference type="SUPFAM" id="SSF54373">
    <property type="entry name" value="FAD-linked reductases, C-terminal domain"/>
    <property type="match status" value="1"/>
</dbReference>
<keyword evidence="3" id="KW-0443">Lipid metabolism</keyword>
<reference evidence="8 9" key="1">
    <citation type="journal article" date="2015" name="Genome Biol. Evol.">
        <title>The genome of winter moth (Operophtera brumata) provides a genomic perspective on sexual dimorphism and phenology.</title>
        <authorList>
            <person name="Derks M.F."/>
            <person name="Smit S."/>
            <person name="Salis L."/>
            <person name="Schijlen E."/>
            <person name="Bossers A."/>
            <person name="Mateman C."/>
            <person name="Pijl A.S."/>
            <person name="de Ridder D."/>
            <person name="Groenen M.A."/>
            <person name="Visser M.E."/>
            <person name="Megens H.J."/>
        </authorList>
    </citation>
    <scope>NUCLEOTIDE SEQUENCE [LARGE SCALE GENOMIC DNA]</scope>
    <source>
        <strain evidence="8">WM2013NL</strain>
        <tissue evidence="8">Head and thorax</tissue>
    </source>
</reference>
<dbReference type="SMART" id="SM00404">
    <property type="entry name" value="PTPc_motif"/>
    <property type="match status" value="1"/>
</dbReference>
<feature type="active site" description="Phosphocysteine intermediate" evidence="4">
    <location>
        <position position="348"/>
    </location>
</feature>
<dbReference type="SUPFAM" id="SSF50729">
    <property type="entry name" value="PH domain-like"/>
    <property type="match status" value="1"/>
</dbReference>
<evidence type="ECO:0000256" key="3">
    <source>
        <dbReference type="ARBA" id="ARBA00023098"/>
    </source>
</evidence>
<dbReference type="GO" id="GO:0005737">
    <property type="term" value="C:cytoplasm"/>
    <property type="evidence" value="ECO:0007669"/>
    <property type="project" value="TreeGrafter"/>
</dbReference>
<feature type="domain" description="Myotubularin phosphatase" evidence="7">
    <location>
        <begin position="97"/>
        <end position="487"/>
    </location>
</feature>
<sequence length="1458" mass="162154">MSVARDVTYLCPYSGPSRGVLKVTNYQLHFRPTESSTMQGTLSVPLGVDMRNLRFAHRQENHSRRGIFEKLQQLAFPLSHRLPLFAFSYAETFPEDGWHVYEPIAELRRMGVNNDMWRITRINDKYEVCDSYPAVWAVPAAANDDLLRSVAAFRSRGRIPVLSLPVVWAVPAAANDDLLRSVAAFRSRGRIPVLSWIHPSSQATISRCSQPLVGVRVSYSRLPVVWAVPAAANDDLLRSVAAFRSRGRIPVLSWINPSSQATITRCSQPLVGVSGKRSREDERYIQLIMDANAQAHKLRRLPECGPGVLGYTQHSRDEGESAEAEGAVFPADRSNEVENHKTSVLVHCSDGWDRTAQLSALAMLMLDPYYRTLRGFQVLIEKEWLSFGHKFQLWADCVWQLQQQFPTAFEFTERLLVTVVDHLYALKTKTVSLWSYINSRQDLYLNPLYWGASAVGANSPPSPFSRPQVVLVPVASLRVIKLWKALYCRWNPTMRQQDPIYQRTRELVALRAQLEAAAANYLRNGHERFLATKTEVVSSADVVIIGGGIAGCNTLYQLTKRGVNAVLLERSKLTSGTTWHTAGLVWSLRPCDLEIKLLKDSRAVYSGLEQECGDYAGWINNGGMFISRSKKKFPLLDPSVFQMALYASEDGTIDPAMIYDECPVIDIHYSHNILGNKEVTGVHTDRGFIKAKCVVNCGGVWGPRVARFAGVPSLPIVPFKHAYVVMDGTPEVRNSPNIRDHDVALYIKIQGESCNVGGYEPNPIMLDQLDWDVFSVHMNSATSLCPKLGSVGIKSTVCGPESFTPDHKPLLGEDPNVFGLYHNCGYNSAGMMFSAGCGIQMAEWIVSGRPHYNMFTFDIRRFTPGQMARAHWTRESSHEAYVKNYSIVFPHDEPLAGRDASHDALHQELVEDGAVMQARAGWERPAFFMPGEKCTRLATVFPHEPRAGRDASHDALHQELVEDGAVMQARAGWERPAFFMPGEKAGHSVPTRAARRPGREPRRAAPGAGGGRRRDAGPRGLVAPRLHHAGREGSPHCTRLSTVSPHEPLAGRDASHDALHQELVEDGAVMQARAGWERPAFFIPGEKCTRLSTVSPHEPLAGRDASHDALHQELVEDGAVMQARAGWERPAFFMPGEKVTHTAPGWIYGQLDGMRRNIGSEALACRNAAALFNMSYYGKFYLTGPDAQRTANLAFTADLSRNDDSQRILQRYTDVGLSNDAFPVNTHRIYKQLSRAKGLRNGGWRALTSLSAEKGMLGWELHIPSSHAIQVYKQLSRAKGLRNGGWRALTSLSAEKVYKQLSRAKGLRNGGWRALTSLSAEKGYHLWNSDLRTDDNPIEANLGFACRKDGDYIGNEHVTRARQDGPVGYLRRGEFAYYLDKPIGIGYVANGSEVTKDFLKDGEYEIEALGKKYKATIHLKSPFDPTGQRLLGNYGHIGLDENLHEPHAGQNERAGGSE</sequence>
<feature type="region of interest" description="Disordered" evidence="6">
    <location>
        <begin position="981"/>
        <end position="1052"/>
    </location>
</feature>
<keyword evidence="9" id="KW-1185">Reference proteome</keyword>
<evidence type="ECO:0000259" key="7">
    <source>
        <dbReference type="PROSITE" id="PS51339"/>
    </source>
</evidence>
<dbReference type="Pfam" id="PF08669">
    <property type="entry name" value="GCV_T_C"/>
    <property type="match status" value="1"/>
</dbReference>
<comment type="caution">
    <text evidence="8">The sequence shown here is derived from an EMBL/GenBank/DDBJ whole genome shotgun (WGS) entry which is preliminary data.</text>
</comment>
<dbReference type="InterPro" id="IPR010569">
    <property type="entry name" value="Myotubularin-like_Pase_dom"/>
</dbReference>
<proteinExistence type="inferred from homology"/>
<comment type="similarity">
    <text evidence="1">Belongs to the protein-tyrosine phosphatase family. Non-receptor class myotubularin subfamily.</text>
</comment>
<dbReference type="Gene3D" id="3.30.1360.120">
    <property type="entry name" value="Probable tRNA modification gtpase trme, domain 1"/>
    <property type="match status" value="4"/>
</dbReference>
<dbReference type="PANTHER" id="PTHR10807:SF128">
    <property type="entry name" value="PHOSPHATIDYLINOSITOL-3,5-BISPHOSPHATE 3-PHOSPHATASE"/>
    <property type="match status" value="1"/>
</dbReference>
<gene>
    <name evidence="8" type="ORF">OBRU01_13559</name>
</gene>
<dbReference type="PANTHER" id="PTHR10807">
    <property type="entry name" value="MYOTUBULARIN-RELATED"/>
    <property type="match status" value="1"/>
</dbReference>
<dbReference type="STRING" id="104452.A0A0L7L8B1"/>
<protein>
    <recommendedName>
        <fullName evidence="7">Myotubularin phosphatase domain-containing protein</fullName>
    </recommendedName>
</protein>
<evidence type="ECO:0000256" key="5">
    <source>
        <dbReference type="PIRSR" id="PIRSR630564-2"/>
    </source>
</evidence>
<evidence type="ECO:0000313" key="8">
    <source>
        <dbReference type="EMBL" id="KOB71569.1"/>
    </source>
</evidence>
<dbReference type="InterPro" id="IPR016130">
    <property type="entry name" value="Tyr_Pase_AS"/>
</dbReference>
<dbReference type="InterPro" id="IPR036188">
    <property type="entry name" value="FAD/NAD-bd_sf"/>
</dbReference>
<dbReference type="InterPro" id="IPR011993">
    <property type="entry name" value="PH-like_dom_sf"/>
</dbReference>
<dbReference type="Gene3D" id="2.30.29.30">
    <property type="entry name" value="Pleckstrin-homology domain (PH domain)/Phosphotyrosine-binding domain (PTB)"/>
    <property type="match status" value="1"/>
</dbReference>
<dbReference type="GO" id="GO:0004438">
    <property type="term" value="F:phosphatidylinositol-3-phosphate phosphatase activity"/>
    <property type="evidence" value="ECO:0007669"/>
    <property type="project" value="TreeGrafter"/>
</dbReference>
<dbReference type="Gene3D" id="3.50.50.60">
    <property type="entry name" value="FAD/NAD(P)-binding domain"/>
    <property type="match status" value="2"/>
</dbReference>
<dbReference type="SUPFAM" id="SSF51905">
    <property type="entry name" value="FAD/NAD(P)-binding domain"/>
    <property type="match status" value="1"/>
</dbReference>
<dbReference type="Pfam" id="PF16350">
    <property type="entry name" value="FAO_M"/>
    <property type="match status" value="1"/>
</dbReference>
<comment type="similarity">
    <text evidence="2">Belongs to the GcvT family.</text>
</comment>
<dbReference type="GO" id="GO:0016020">
    <property type="term" value="C:membrane"/>
    <property type="evidence" value="ECO:0007669"/>
    <property type="project" value="TreeGrafter"/>
</dbReference>
<organism evidence="8 9">
    <name type="scientific">Operophtera brumata</name>
    <name type="common">Winter moth</name>
    <name type="synonym">Phalaena brumata</name>
    <dbReference type="NCBI Taxonomy" id="104452"/>
    <lineage>
        <taxon>Eukaryota</taxon>
        <taxon>Metazoa</taxon>
        <taxon>Ecdysozoa</taxon>
        <taxon>Arthropoda</taxon>
        <taxon>Hexapoda</taxon>
        <taxon>Insecta</taxon>
        <taxon>Pterygota</taxon>
        <taxon>Neoptera</taxon>
        <taxon>Endopterygota</taxon>
        <taxon>Lepidoptera</taxon>
        <taxon>Glossata</taxon>
        <taxon>Ditrysia</taxon>
        <taxon>Geometroidea</taxon>
        <taxon>Geometridae</taxon>
        <taxon>Larentiinae</taxon>
        <taxon>Operophtera</taxon>
    </lineage>
</organism>
<dbReference type="FunFam" id="3.50.50.60:FF:000769">
    <property type="entry name" value="Sarcosine dehydrogenase"/>
    <property type="match status" value="1"/>
</dbReference>
<dbReference type="InterPro" id="IPR006076">
    <property type="entry name" value="FAD-dep_OxRdtase"/>
</dbReference>